<sequence>MALTRAAIVGAGLDILDRYGLADVSMRRVADALGVQAGALYYHVPNKQSLLAAVADEILADALGPGDHPSLEDWVTAWAHTLRRALLAHRDAAELVASTRALGLGAVDPCADGRERLAVGGIAEPSATMAALLHFVLGHVTQEQTAAQMAALGLTPAPEPTAADRDFAWGVGLVVRGMTTAAA</sequence>
<keyword evidence="4" id="KW-0804">Transcription</keyword>
<dbReference type="GO" id="GO:0000976">
    <property type="term" value="F:transcription cis-regulatory region binding"/>
    <property type="evidence" value="ECO:0007669"/>
    <property type="project" value="TreeGrafter"/>
</dbReference>
<dbReference type="PRINTS" id="PR00400">
    <property type="entry name" value="TETREPRESSOR"/>
</dbReference>
<dbReference type="EMBL" id="MBQD01000027">
    <property type="protein sequence ID" value="OCL30836.1"/>
    <property type="molecule type" value="Genomic_DNA"/>
</dbReference>
<dbReference type="AlphaFoldDB" id="A0A1C0AGI3"/>
<dbReference type="PROSITE" id="PS01081">
    <property type="entry name" value="HTH_TETR_1"/>
    <property type="match status" value="1"/>
</dbReference>
<dbReference type="Proteomes" id="UP000093501">
    <property type="component" value="Unassembled WGS sequence"/>
</dbReference>
<dbReference type="GO" id="GO:0046677">
    <property type="term" value="P:response to antibiotic"/>
    <property type="evidence" value="ECO:0007669"/>
    <property type="project" value="InterPro"/>
</dbReference>
<evidence type="ECO:0000313" key="6">
    <source>
        <dbReference type="Proteomes" id="UP000093501"/>
    </source>
</evidence>
<evidence type="ECO:0000313" key="5">
    <source>
        <dbReference type="EMBL" id="OCL30836.1"/>
    </source>
</evidence>
<dbReference type="SUPFAM" id="SSF46689">
    <property type="entry name" value="Homeodomain-like"/>
    <property type="match status" value="1"/>
</dbReference>
<name>A0A1C0AGI3_9ACTN</name>
<dbReference type="InterPro" id="IPR009057">
    <property type="entry name" value="Homeodomain-like_sf"/>
</dbReference>
<keyword evidence="1" id="KW-0678">Repressor</keyword>
<protein>
    <submittedName>
        <fullName evidence="5">Uncharacterized protein</fullName>
    </submittedName>
</protein>
<dbReference type="PANTHER" id="PTHR30055:SF151">
    <property type="entry name" value="TRANSCRIPTIONAL REGULATORY PROTEIN"/>
    <property type="match status" value="1"/>
</dbReference>
<keyword evidence="6" id="KW-1185">Reference proteome</keyword>
<accession>A0A1C0AGI3</accession>
<evidence type="ECO:0000256" key="4">
    <source>
        <dbReference type="ARBA" id="ARBA00023163"/>
    </source>
</evidence>
<dbReference type="SUPFAM" id="SSF48498">
    <property type="entry name" value="Tetracyclin repressor-like, C-terminal domain"/>
    <property type="match status" value="1"/>
</dbReference>
<dbReference type="Pfam" id="PF02909">
    <property type="entry name" value="TetR_C_1"/>
    <property type="match status" value="1"/>
</dbReference>
<evidence type="ECO:0000256" key="2">
    <source>
        <dbReference type="ARBA" id="ARBA00023015"/>
    </source>
</evidence>
<gene>
    <name evidence="5" type="ORF">BCR15_10175</name>
</gene>
<comment type="caution">
    <text evidence="5">The sequence shown here is derived from an EMBL/GenBank/DDBJ whole genome shotgun (WGS) entry which is preliminary data.</text>
</comment>
<dbReference type="Gene3D" id="1.10.10.60">
    <property type="entry name" value="Homeodomain-like"/>
    <property type="match status" value="1"/>
</dbReference>
<dbReference type="Gene3D" id="1.10.357.10">
    <property type="entry name" value="Tetracycline Repressor, domain 2"/>
    <property type="match status" value="1"/>
</dbReference>
<evidence type="ECO:0000256" key="3">
    <source>
        <dbReference type="ARBA" id="ARBA00023125"/>
    </source>
</evidence>
<organism evidence="5 6">
    <name type="scientific">Tessaracoccus lapidicaptus</name>
    <dbReference type="NCBI Taxonomy" id="1427523"/>
    <lineage>
        <taxon>Bacteria</taxon>
        <taxon>Bacillati</taxon>
        <taxon>Actinomycetota</taxon>
        <taxon>Actinomycetes</taxon>
        <taxon>Propionibacteriales</taxon>
        <taxon>Propionibacteriaceae</taxon>
        <taxon>Tessaracoccus</taxon>
    </lineage>
</organism>
<dbReference type="PROSITE" id="PS50977">
    <property type="entry name" value="HTH_TETR_2"/>
    <property type="match status" value="1"/>
</dbReference>
<dbReference type="InterPro" id="IPR003012">
    <property type="entry name" value="Tet_transcr_reg_TetR"/>
</dbReference>
<dbReference type="InterPro" id="IPR036271">
    <property type="entry name" value="Tet_transcr_reg_TetR-rel_C_sf"/>
</dbReference>
<dbReference type="RefSeq" id="WP_068752760.1">
    <property type="nucleotide sequence ID" value="NZ_LR214441.1"/>
</dbReference>
<dbReference type="InterPro" id="IPR001647">
    <property type="entry name" value="HTH_TetR"/>
</dbReference>
<dbReference type="GO" id="GO:0045892">
    <property type="term" value="P:negative regulation of DNA-templated transcription"/>
    <property type="evidence" value="ECO:0007669"/>
    <property type="project" value="InterPro"/>
</dbReference>
<dbReference type="InterPro" id="IPR050109">
    <property type="entry name" value="HTH-type_TetR-like_transc_reg"/>
</dbReference>
<dbReference type="InterPro" id="IPR004111">
    <property type="entry name" value="Repressor_TetR_C"/>
</dbReference>
<reference evidence="6" key="1">
    <citation type="submission" date="2016-07" db="EMBL/GenBank/DDBJ databases">
        <authorList>
            <person name="Florea S."/>
            <person name="Webb J.S."/>
            <person name="Jaromczyk J."/>
            <person name="Schardl C.L."/>
        </authorList>
    </citation>
    <scope>NUCLEOTIDE SEQUENCE [LARGE SCALE GENOMIC DNA]</scope>
    <source>
        <strain evidence="6">IPBSL-7</strain>
    </source>
</reference>
<dbReference type="GO" id="GO:0003700">
    <property type="term" value="F:DNA-binding transcription factor activity"/>
    <property type="evidence" value="ECO:0007669"/>
    <property type="project" value="TreeGrafter"/>
</dbReference>
<dbReference type="InterPro" id="IPR023772">
    <property type="entry name" value="DNA-bd_HTH_TetR-type_CS"/>
</dbReference>
<evidence type="ECO:0000256" key="1">
    <source>
        <dbReference type="ARBA" id="ARBA00022491"/>
    </source>
</evidence>
<keyword evidence="2" id="KW-0805">Transcription regulation</keyword>
<dbReference type="PRINTS" id="PR00455">
    <property type="entry name" value="HTHTETR"/>
</dbReference>
<proteinExistence type="predicted"/>
<dbReference type="Pfam" id="PF00440">
    <property type="entry name" value="TetR_N"/>
    <property type="match status" value="1"/>
</dbReference>
<keyword evidence="3" id="KW-0238">DNA-binding</keyword>
<dbReference type="PANTHER" id="PTHR30055">
    <property type="entry name" value="HTH-TYPE TRANSCRIPTIONAL REGULATOR RUTR"/>
    <property type="match status" value="1"/>
</dbReference>